<dbReference type="EMBL" id="CP047593">
    <property type="protein sequence ID" value="QHI69444.1"/>
    <property type="molecule type" value="Genomic_DNA"/>
</dbReference>
<gene>
    <name evidence="2" type="ORF">GT409_08250</name>
</gene>
<evidence type="ECO:0000259" key="1">
    <source>
        <dbReference type="Pfam" id="PF03625"/>
    </source>
</evidence>
<dbReference type="InterPro" id="IPR005180">
    <property type="entry name" value="DUF302"/>
</dbReference>
<dbReference type="SUPFAM" id="SSF103247">
    <property type="entry name" value="TT1751-like"/>
    <property type="match status" value="1"/>
</dbReference>
<dbReference type="KEGG" id="taer:GT409_08250"/>
<feature type="domain" description="DUF302" evidence="1">
    <location>
        <begin position="59"/>
        <end position="122"/>
    </location>
</feature>
<dbReference type="Pfam" id="PF03625">
    <property type="entry name" value="DUF302"/>
    <property type="match status" value="1"/>
</dbReference>
<dbReference type="PANTHER" id="PTHR38342:SF1">
    <property type="entry name" value="SLR5037 PROTEIN"/>
    <property type="match status" value="1"/>
</dbReference>
<dbReference type="AlphaFoldDB" id="A0A6P1MA66"/>
<reference evidence="2 3" key="1">
    <citation type="submission" date="2020-01" db="EMBL/GenBank/DDBJ databases">
        <title>Ponticoccus aerotolerans gen. nov., sp. nov., an anaerobic bacterium and proposal of Ponticoccusceae fam. nov., Ponticoccusles ord. nov. and Ponticoccuse classis nov. in the phylum Kiritimatiellaeota.</title>
        <authorList>
            <person name="Zhou L.Y."/>
            <person name="Du Z.J."/>
        </authorList>
    </citation>
    <scope>NUCLEOTIDE SEQUENCE [LARGE SCALE GENOMIC DNA]</scope>
    <source>
        <strain evidence="2 3">S-5007</strain>
    </source>
</reference>
<name>A0A6P1MA66_9BACT</name>
<dbReference type="CDD" id="cd14797">
    <property type="entry name" value="DUF302"/>
    <property type="match status" value="1"/>
</dbReference>
<proteinExistence type="predicted"/>
<evidence type="ECO:0000313" key="2">
    <source>
        <dbReference type="EMBL" id="QHI69444.1"/>
    </source>
</evidence>
<evidence type="ECO:0000313" key="3">
    <source>
        <dbReference type="Proteomes" id="UP000464954"/>
    </source>
</evidence>
<organism evidence="2 3">
    <name type="scientific">Tichowtungia aerotolerans</name>
    <dbReference type="NCBI Taxonomy" id="2697043"/>
    <lineage>
        <taxon>Bacteria</taxon>
        <taxon>Pseudomonadati</taxon>
        <taxon>Kiritimatiellota</taxon>
        <taxon>Tichowtungiia</taxon>
        <taxon>Tichowtungiales</taxon>
        <taxon>Tichowtungiaceae</taxon>
        <taxon>Tichowtungia</taxon>
    </lineage>
</organism>
<protein>
    <submittedName>
        <fullName evidence="2">DUF302 domain-containing protein</fullName>
    </submittedName>
</protein>
<dbReference type="RefSeq" id="WP_160628626.1">
    <property type="nucleotide sequence ID" value="NZ_CP047593.1"/>
</dbReference>
<keyword evidence="3" id="KW-1185">Reference proteome</keyword>
<accession>A0A6P1MA66</accession>
<dbReference type="InterPro" id="IPR035923">
    <property type="entry name" value="TT1751-like_sf"/>
</dbReference>
<sequence>MKKILTGIIIGFVLFAVIAKLAAPGLMLKERVSPLSYEETVQKIESAVTNGGWVISSNMDMQKSLAKRGQTAPRVTLLKICEPHYAAEILNDDDSMYVSLMMPCTISVYEKSDGSVYVATMNAGLMGRMFGGTVAKMMGGSVAPETAAFTAFLNQ</sequence>
<dbReference type="Proteomes" id="UP000464954">
    <property type="component" value="Chromosome"/>
</dbReference>
<dbReference type="PANTHER" id="PTHR38342">
    <property type="entry name" value="SLR5037 PROTEIN"/>
    <property type="match status" value="1"/>
</dbReference>
<dbReference type="Gene3D" id="3.30.310.70">
    <property type="entry name" value="TT1751-like domain"/>
    <property type="match status" value="1"/>
</dbReference>